<feature type="coiled-coil region" evidence="1">
    <location>
        <begin position="204"/>
        <end position="231"/>
    </location>
</feature>
<reference evidence="4" key="1">
    <citation type="submission" date="2020-04" db="EMBL/GenBank/DDBJ databases">
        <authorList>
            <person name="Zhang T."/>
        </authorList>
    </citation>
    <scope>NUCLEOTIDE SEQUENCE</scope>
    <source>
        <strain evidence="4">HKST-UBA80</strain>
    </source>
</reference>
<keyword evidence="2" id="KW-0472">Membrane</keyword>
<keyword evidence="1" id="KW-0175">Coiled coil</keyword>
<keyword evidence="2" id="KW-0812">Transmembrane</keyword>
<reference evidence="4" key="2">
    <citation type="journal article" date="2021" name="Microbiome">
        <title>Successional dynamics and alternative stable states in a saline activated sludge microbial community over 9 years.</title>
        <authorList>
            <person name="Wang Y."/>
            <person name="Ye J."/>
            <person name="Ju F."/>
            <person name="Liu L."/>
            <person name="Boyd J.A."/>
            <person name="Deng Y."/>
            <person name="Parks D.H."/>
            <person name="Jiang X."/>
            <person name="Yin X."/>
            <person name="Woodcroft B.J."/>
            <person name="Tyson G.W."/>
            <person name="Hugenholtz P."/>
            <person name="Polz M.F."/>
            <person name="Zhang T."/>
        </authorList>
    </citation>
    <scope>NUCLEOTIDE SEQUENCE</scope>
    <source>
        <strain evidence="4">HKST-UBA80</strain>
    </source>
</reference>
<evidence type="ECO:0000259" key="3">
    <source>
        <dbReference type="Pfam" id="PF14257"/>
    </source>
</evidence>
<organism evidence="4 5">
    <name type="scientific">candidate division WWE3 bacterium</name>
    <dbReference type="NCBI Taxonomy" id="2053526"/>
    <lineage>
        <taxon>Bacteria</taxon>
        <taxon>Katanobacteria</taxon>
    </lineage>
</organism>
<dbReference type="EMBL" id="JAGQNY010000009">
    <property type="protein sequence ID" value="MCA9302257.1"/>
    <property type="molecule type" value="Genomic_DNA"/>
</dbReference>
<dbReference type="Proteomes" id="UP000714817">
    <property type="component" value="Unassembled WGS sequence"/>
</dbReference>
<comment type="caution">
    <text evidence="4">The sequence shown here is derived from an EMBL/GenBank/DDBJ whole genome shotgun (WGS) entry which is preliminary data.</text>
</comment>
<evidence type="ECO:0000256" key="1">
    <source>
        <dbReference type="SAM" id="Coils"/>
    </source>
</evidence>
<evidence type="ECO:0000256" key="2">
    <source>
        <dbReference type="SAM" id="Phobius"/>
    </source>
</evidence>
<proteinExistence type="predicted"/>
<dbReference type="AlphaFoldDB" id="A0A955E067"/>
<sequence>MHLKDSLLKLIKDHKTTLIVLVAAFFAYRLGANGGWMQKPYYTSHMRGVGDINYVGNTRDFAADYNKGVTFETGVDEAQISPASSSMMYKVESMLSMVVLDVNKAVLDIQEIAQNKAKGYLVTKDISNGEENSYGSITVRIPGENKDLFVKEVKSLGLRVVTETINVGDITDSYTNYEKQLEPLQKANEIFYGLLTTTTDVNEVLKVQQAITNTQKQIDRIEGQMRMLEKQSQTNLITIYVATNENTLPYIPNNGWSFKTVVKEAIRSLVISLQSITELAVKIAIFSVIWVPALGVFLFIRKLAENKKTVVKDSKNLKQQA</sequence>
<protein>
    <submittedName>
        <fullName evidence="4">DUF4349 domain-containing protein</fullName>
    </submittedName>
</protein>
<feature type="domain" description="DUF4349" evidence="3">
    <location>
        <begin position="94"/>
        <end position="296"/>
    </location>
</feature>
<feature type="transmembrane region" description="Helical" evidence="2">
    <location>
        <begin position="279"/>
        <end position="300"/>
    </location>
</feature>
<gene>
    <name evidence="4" type="ORF">KDA10_02785</name>
</gene>
<dbReference type="InterPro" id="IPR025645">
    <property type="entry name" value="DUF4349"/>
</dbReference>
<dbReference type="Pfam" id="PF14257">
    <property type="entry name" value="DUF4349"/>
    <property type="match status" value="1"/>
</dbReference>
<keyword evidence="2" id="KW-1133">Transmembrane helix</keyword>
<evidence type="ECO:0000313" key="4">
    <source>
        <dbReference type="EMBL" id="MCA9302257.1"/>
    </source>
</evidence>
<accession>A0A955E067</accession>
<name>A0A955E067_UNCKA</name>
<evidence type="ECO:0000313" key="5">
    <source>
        <dbReference type="Proteomes" id="UP000714817"/>
    </source>
</evidence>